<organism evidence="1 2">
    <name type="scientific">Anaerovorax odorimutans</name>
    <dbReference type="NCBI Taxonomy" id="109327"/>
    <lineage>
        <taxon>Bacteria</taxon>
        <taxon>Bacillati</taxon>
        <taxon>Bacillota</taxon>
        <taxon>Clostridia</taxon>
        <taxon>Peptostreptococcales</taxon>
        <taxon>Anaerovoracaceae</taxon>
        <taxon>Anaerovorax</taxon>
    </lineage>
</organism>
<gene>
    <name evidence="1" type="ORF">NE619_15725</name>
</gene>
<evidence type="ECO:0000313" key="1">
    <source>
        <dbReference type="EMBL" id="MCQ4638184.1"/>
    </source>
</evidence>
<dbReference type="EMBL" id="JANFXK010000022">
    <property type="protein sequence ID" value="MCQ4638184.1"/>
    <property type="molecule type" value="Genomic_DNA"/>
</dbReference>
<dbReference type="RefSeq" id="WP_256133379.1">
    <property type="nucleotide sequence ID" value="NZ_JANFXK010000022.1"/>
</dbReference>
<sequence length="101" mass="11586">MWVCRFYGFILGKISLEIDQQGRETLKKDPLLSLFLDESSGNALVRYYTKLNRRFFLLERSPGTAQSIEQRMVLEICDQIPILPANPATIVPKEAPWSQAI</sequence>
<name>A0ABT1RSQ7_9FIRM</name>
<protein>
    <submittedName>
        <fullName evidence="1">Uncharacterized protein</fullName>
    </submittedName>
</protein>
<reference evidence="1 2" key="1">
    <citation type="submission" date="2022-06" db="EMBL/GenBank/DDBJ databases">
        <title>Isolation of gut microbiota from human fecal samples.</title>
        <authorList>
            <person name="Pamer E.G."/>
            <person name="Barat B."/>
            <person name="Waligurski E."/>
            <person name="Medina S."/>
            <person name="Paddock L."/>
            <person name="Mostad J."/>
        </authorList>
    </citation>
    <scope>NUCLEOTIDE SEQUENCE [LARGE SCALE GENOMIC DNA]</scope>
    <source>
        <strain evidence="1 2">SL.3.17</strain>
    </source>
</reference>
<accession>A0ABT1RSQ7</accession>
<comment type="caution">
    <text evidence="1">The sequence shown here is derived from an EMBL/GenBank/DDBJ whole genome shotgun (WGS) entry which is preliminary data.</text>
</comment>
<proteinExistence type="predicted"/>
<keyword evidence="2" id="KW-1185">Reference proteome</keyword>
<evidence type="ECO:0000313" key="2">
    <source>
        <dbReference type="Proteomes" id="UP001524502"/>
    </source>
</evidence>
<dbReference type="Proteomes" id="UP001524502">
    <property type="component" value="Unassembled WGS sequence"/>
</dbReference>